<keyword evidence="5" id="KW-0614">Plasmid</keyword>
<dbReference type="InterPro" id="IPR036693">
    <property type="entry name" value="TF_LuxR_autoind-bd_dom_sf"/>
</dbReference>
<dbReference type="SUPFAM" id="SSF46894">
    <property type="entry name" value="C-terminal effector domain of the bipartite response regulators"/>
    <property type="match status" value="1"/>
</dbReference>
<protein>
    <submittedName>
        <fullName evidence="5">LuxR family transcriptional regulator</fullName>
    </submittedName>
</protein>
<dbReference type="SMART" id="SM00421">
    <property type="entry name" value="HTH_LUXR"/>
    <property type="match status" value="1"/>
</dbReference>
<dbReference type="SUPFAM" id="SSF75516">
    <property type="entry name" value="Pheromone-binding domain of LuxR-like quorum-sensing transcription factors"/>
    <property type="match status" value="1"/>
</dbReference>
<evidence type="ECO:0000256" key="3">
    <source>
        <dbReference type="ARBA" id="ARBA00023163"/>
    </source>
</evidence>
<reference evidence="5 6" key="1">
    <citation type="submission" date="2018-09" db="EMBL/GenBank/DDBJ databases">
        <title>Sphingomonas peninsula sp. nov., isolated from fildes peninsula, Antarctic soil.</title>
        <authorList>
            <person name="Yingchao G."/>
        </authorList>
    </citation>
    <scope>NUCLEOTIDE SEQUENCE [LARGE SCALE GENOMIC DNA]</scope>
    <source>
        <strain evidence="5 6">YZ-8</strain>
        <plasmid evidence="5 6">unnamed1</plasmid>
    </source>
</reference>
<dbReference type="GO" id="GO:0006355">
    <property type="term" value="P:regulation of DNA-templated transcription"/>
    <property type="evidence" value="ECO:0007669"/>
    <property type="project" value="InterPro"/>
</dbReference>
<dbReference type="Gene3D" id="1.10.10.10">
    <property type="entry name" value="Winged helix-like DNA-binding domain superfamily/Winged helix DNA-binding domain"/>
    <property type="match status" value="1"/>
</dbReference>
<dbReference type="OrthoDB" id="3170288at2"/>
<dbReference type="KEGG" id="spha:D3Y57_02535"/>
<dbReference type="InterPro" id="IPR016032">
    <property type="entry name" value="Sig_transdc_resp-reg_C-effctor"/>
</dbReference>
<dbReference type="InterPro" id="IPR036388">
    <property type="entry name" value="WH-like_DNA-bd_sf"/>
</dbReference>
<keyword evidence="2" id="KW-0238">DNA-binding</keyword>
<gene>
    <name evidence="5" type="ORF">D3Y57_02535</name>
</gene>
<organism evidence="5 6">
    <name type="scientific">Sphingomonas paeninsulae</name>
    <dbReference type="NCBI Taxonomy" id="2319844"/>
    <lineage>
        <taxon>Bacteria</taxon>
        <taxon>Pseudomonadati</taxon>
        <taxon>Pseudomonadota</taxon>
        <taxon>Alphaproteobacteria</taxon>
        <taxon>Sphingomonadales</taxon>
        <taxon>Sphingomonadaceae</taxon>
        <taxon>Sphingomonas</taxon>
    </lineage>
</organism>
<dbReference type="InterPro" id="IPR005143">
    <property type="entry name" value="TF_LuxR_autoind-bd_dom"/>
</dbReference>
<name>A0A494TIH7_SPHPE</name>
<dbReference type="InterPro" id="IPR000792">
    <property type="entry name" value="Tscrpt_reg_LuxR_C"/>
</dbReference>
<dbReference type="Gene3D" id="3.30.450.80">
    <property type="entry name" value="Transcription factor LuxR-like, autoinducer-binding domain"/>
    <property type="match status" value="1"/>
</dbReference>
<keyword evidence="3" id="KW-0804">Transcription</keyword>
<dbReference type="AlphaFoldDB" id="A0A494TIH7"/>
<dbReference type="Proteomes" id="UP000276254">
    <property type="component" value="Plasmid unnamed1"/>
</dbReference>
<dbReference type="EMBL" id="CP032828">
    <property type="protein sequence ID" value="AYJ84955.1"/>
    <property type="molecule type" value="Genomic_DNA"/>
</dbReference>
<dbReference type="PROSITE" id="PS50043">
    <property type="entry name" value="HTH_LUXR_2"/>
    <property type="match status" value="1"/>
</dbReference>
<proteinExistence type="predicted"/>
<dbReference type="GO" id="GO:0003677">
    <property type="term" value="F:DNA binding"/>
    <property type="evidence" value="ECO:0007669"/>
    <property type="project" value="UniProtKB-KW"/>
</dbReference>
<evidence type="ECO:0000256" key="1">
    <source>
        <dbReference type="ARBA" id="ARBA00023015"/>
    </source>
</evidence>
<dbReference type="RefSeq" id="WP_121151059.1">
    <property type="nucleotide sequence ID" value="NZ_CP032828.1"/>
</dbReference>
<sequence>MCAQNSSLQFIAAFEAARTLDELRDILAKACIAGGYRYFALTQHADFRKAGSKFVRLHNYPDDYTFWFDALGLGTRDPVHRASQLRTAGFRWSAVPGLIDMTATDEDVFAQARRCGIGEGFTVPANVLGELSGSISFAMACGNVLDDAAVQFARLVCGEAFECVRRILLMRPIRRRARITARQLACLIWSGKGKTDGDTATIMEISRNTVLGHMRALRDYFGSSSRVFVVVQALRDGTISFSDIFGT</sequence>
<dbReference type="Pfam" id="PF03472">
    <property type="entry name" value="Autoind_bind"/>
    <property type="match status" value="1"/>
</dbReference>
<keyword evidence="1" id="KW-0805">Transcription regulation</keyword>
<evidence type="ECO:0000313" key="6">
    <source>
        <dbReference type="Proteomes" id="UP000276254"/>
    </source>
</evidence>
<evidence type="ECO:0000256" key="2">
    <source>
        <dbReference type="ARBA" id="ARBA00023125"/>
    </source>
</evidence>
<feature type="domain" description="HTH luxR-type" evidence="4">
    <location>
        <begin position="172"/>
        <end position="237"/>
    </location>
</feature>
<evidence type="ECO:0000259" key="4">
    <source>
        <dbReference type="PROSITE" id="PS50043"/>
    </source>
</evidence>
<keyword evidence="6" id="KW-1185">Reference proteome</keyword>
<evidence type="ECO:0000313" key="5">
    <source>
        <dbReference type="EMBL" id="AYJ84955.1"/>
    </source>
</evidence>
<geneLocation type="plasmid" evidence="5">
    <name>unnamed1</name>
</geneLocation>
<accession>A0A494TIH7</accession>